<name>A0A8K0N6E8_COCNU</name>
<evidence type="ECO:0000313" key="3">
    <source>
        <dbReference type="Proteomes" id="UP000797356"/>
    </source>
</evidence>
<accession>A0A8K0N6E8</accession>
<feature type="region of interest" description="Disordered" evidence="1">
    <location>
        <begin position="1"/>
        <end position="33"/>
    </location>
</feature>
<dbReference type="OrthoDB" id="245173at2759"/>
<feature type="compositionally biased region" description="Low complexity" evidence="1">
    <location>
        <begin position="1"/>
        <end position="32"/>
    </location>
</feature>
<evidence type="ECO:0000256" key="1">
    <source>
        <dbReference type="SAM" id="MobiDB-lite"/>
    </source>
</evidence>
<dbReference type="EMBL" id="CM017879">
    <property type="protein sequence ID" value="KAG1359310.1"/>
    <property type="molecule type" value="Genomic_DNA"/>
</dbReference>
<comment type="caution">
    <text evidence="2">The sequence shown here is derived from an EMBL/GenBank/DDBJ whole genome shotgun (WGS) entry which is preliminary data.</text>
</comment>
<reference evidence="2" key="2">
    <citation type="submission" date="2019-07" db="EMBL/GenBank/DDBJ databases">
        <authorList>
            <person name="Yang Y."/>
            <person name="Bocs S."/>
            <person name="Baudouin L."/>
        </authorList>
    </citation>
    <scope>NUCLEOTIDE SEQUENCE</scope>
    <source>
        <tissue evidence="2">Spear leaf of Hainan Tall coconut</tissue>
    </source>
</reference>
<sequence>MLSAASPSPAAMSSASGITPSCSAPSSPLSSSNLRRCMNALPDDYKSLVPKLLVDTMSELGASFISRINLATVDVVPETKTSRKG</sequence>
<dbReference type="AlphaFoldDB" id="A0A8K0N6E8"/>
<evidence type="ECO:0000313" key="2">
    <source>
        <dbReference type="EMBL" id="KAG1359310.1"/>
    </source>
</evidence>
<proteinExistence type="predicted"/>
<organism evidence="2 3">
    <name type="scientific">Cocos nucifera</name>
    <name type="common">Coconut palm</name>
    <dbReference type="NCBI Taxonomy" id="13894"/>
    <lineage>
        <taxon>Eukaryota</taxon>
        <taxon>Viridiplantae</taxon>
        <taxon>Streptophyta</taxon>
        <taxon>Embryophyta</taxon>
        <taxon>Tracheophyta</taxon>
        <taxon>Spermatophyta</taxon>
        <taxon>Magnoliopsida</taxon>
        <taxon>Liliopsida</taxon>
        <taxon>Arecaceae</taxon>
        <taxon>Arecoideae</taxon>
        <taxon>Cocoseae</taxon>
        <taxon>Attaleinae</taxon>
        <taxon>Cocos</taxon>
    </lineage>
</organism>
<keyword evidence="3" id="KW-1185">Reference proteome</keyword>
<reference evidence="2" key="1">
    <citation type="journal article" date="2017" name="Gigascience">
        <title>The genome draft of coconut (Cocos nucifera).</title>
        <authorList>
            <person name="Xiao Y."/>
            <person name="Xu P."/>
            <person name="Fan H."/>
            <person name="Baudouin L."/>
            <person name="Xia W."/>
            <person name="Bocs S."/>
            <person name="Xu J."/>
            <person name="Li Q."/>
            <person name="Guo A."/>
            <person name="Zhou L."/>
            <person name="Li J."/>
            <person name="Wu Y."/>
            <person name="Ma Z."/>
            <person name="Armero A."/>
            <person name="Issali A.E."/>
            <person name="Liu N."/>
            <person name="Peng M."/>
            <person name="Yang Y."/>
        </authorList>
    </citation>
    <scope>NUCLEOTIDE SEQUENCE</scope>
    <source>
        <tissue evidence="2">Spear leaf of Hainan Tall coconut</tissue>
    </source>
</reference>
<gene>
    <name evidence="2" type="ORF">COCNU_08G007560</name>
</gene>
<dbReference type="Proteomes" id="UP000797356">
    <property type="component" value="Chromosome 8"/>
</dbReference>
<protein>
    <submittedName>
        <fullName evidence="2">Putative Conserved oligomeric Golgi complex subunit 7</fullName>
    </submittedName>
</protein>